<evidence type="ECO:0000259" key="2">
    <source>
        <dbReference type="Pfam" id="PF00857"/>
    </source>
</evidence>
<dbReference type="PANTHER" id="PTHR43540">
    <property type="entry name" value="PEROXYUREIDOACRYLATE/UREIDOACRYLATE AMIDOHYDROLASE-RELATED"/>
    <property type="match status" value="1"/>
</dbReference>
<keyword evidence="4" id="KW-1185">Reference proteome</keyword>
<proteinExistence type="predicted"/>
<dbReference type="STRING" id="95161.SAMN05660874_04678"/>
<dbReference type="OrthoDB" id="9814140at2"/>
<dbReference type="GO" id="GO:0016787">
    <property type="term" value="F:hydrolase activity"/>
    <property type="evidence" value="ECO:0007669"/>
    <property type="project" value="UniProtKB-KW"/>
</dbReference>
<dbReference type="AlphaFoldDB" id="A0A1I6U7G6"/>
<accession>A0A1I6U7G6</accession>
<name>A0A1I6U7G6_9PSEU</name>
<evidence type="ECO:0000313" key="4">
    <source>
        <dbReference type="Proteomes" id="UP000198852"/>
    </source>
</evidence>
<dbReference type="Pfam" id="PF00857">
    <property type="entry name" value="Isochorismatase"/>
    <property type="match status" value="1"/>
</dbReference>
<dbReference type="Proteomes" id="UP000198852">
    <property type="component" value="Unassembled WGS sequence"/>
</dbReference>
<organism evidence="3 4">
    <name type="scientific">Saccharopolyspora flava</name>
    <dbReference type="NCBI Taxonomy" id="95161"/>
    <lineage>
        <taxon>Bacteria</taxon>
        <taxon>Bacillati</taxon>
        <taxon>Actinomycetota</taxon>
        <taxon>Actinomycetes</taxon>
        <taxon>Pseudonocardiales</taxon>
        <taxon>Pseudonocardiaceae</taxon>
        <taxon>Saccharopolyspora</taxon>
    </lineage>
</organism>
<dbReference type="EMBL" id="FOZX01000009">
    <property type="protein sequence ID" value="SFS97365.1"/>
    <property type="molecule type" value="Genomic_DNA"/>
</dbReference>
<dbReference type="CDD" id="cd00431">
    <property type="entry name" value="cysteine_hydrolases"/>
    <property type="match status" value="1"/>
</dbReference>
<reference evidence="4" key="1">
    <citation type="submission" date="2016-10" db="EMBL/GenBank/DDBJ databases">
        <authorList>
            <person name="Varghese N."/>
            <person name="Submissions S."/>
        </authorList>
    </citation>
    <scope>NUCLEOTIDE SEQUENCE [LARGE SCALE GENOMIC DNA]</scope>
    <source>
        <strain evidence="4">DSM 44771</strain>
    </source>
</reference>
<dbReference type="InterPro" id="IPR036380">
    <property type="entry name" value="Isochorismatase-like_sf"/>
</dbReference>
<keyword evidence="1" id="KW-0378">Hydrolase</keyword>
<evidence type="ECO:0000256" key="1">
    <source>
        <dbReference type="ARBA" id="ARBA00022801"/>
    </source>
</evidence>
<dbReference type="Gene3D" id="3.40.50.850">
    <property type="entry name" value="Isochorismatase-like"/>
    <property type="match status" value="1"/>
</dbReference>
<dbReference type="InterPro" id="IPR000868">
    <property type="entry name" value="Isochorismatase-like_dom"/>
</dbReference>
<sequence>MTDIDPRSTALLVMDYQAGILGMLPDEAADALLERAERTLDRARAAGVHIGFVRVGFTDADVEAMPATAMMAASLTPERRAFLDADAPTTAVHPRVAPRPGDIEVRKTRVGAFSTTDLDARLRERGVNTLLLAGISTSGVVLSTVRDAADRDYRVRVLADLCADPDPEVHEFLTGRIYAAHGQTITTADLDW</sequence>
<dbReference type="RefSeq" id="WP_093421823.1">
    <property type="nucleotide sequence ID" value="NZ_FOZX01000009.1"/>
</dbReference>
<feature type="domain" description="Isochorismatase-like" evidence="2">
    <location>
        <begin position="9"/>
        <end position="189"/>
    </location>
</feature>
<dbReference type="SUPFAM" id="SSF52499">
    <property type="entry name" value="Isochorismatase-like hydrolases"/>
    <property type="match status" value="1"/>
</dbReference>
<gene>
    <name evidence="3" type="ORF">SAMN05660874_04678</name>
</gene>
<protein>
    <submittedName>
        <fullName evidence="3">Nicotinamidase-related amidase</fullName>
    </submittedName>
</protein>
<dbReference type="InterPro" id="IPR050272">
    <property type="entry name" value="Isochorismatase-like_hydrls"/>
</dbReference>
<evidence type="ECO:0000313" key="3">
    <source>
        <dbReference type="EMBL" id="SFS97365.1"/>
    </source>
</evidence>